<evidence type="ECO:0000259" key="3">
    <source>
        <dbReference type="Pfam" id="PF06439"/>
    </source>
</evidence>
<dbReference type="Gene3D" id="2.60.120.560">
    <property type="entry name" value="Exo-inulinase, domain 1"/>
    <property type="match status" value="1"/>
</dbReference>
<evidence type="ECO:0000313" key="5">
    <source>
        <dbReference type="Proteomes" id="UP000346198"/>
    </source>
</evidence>
<organism evidence="4 5">
    <name type="scientific">Pontiella sulfatireligans</name>
    <dbReference type="NCBI Taxonomy" id="2750658"/>
    <lineage>
        <taxon>Bacteria</taxon>
        <taxon>Pseudomonadati</taxon>
        <taxon>Kiritimatiellota</taxon>
        <taxon>Kiritimatiellia</taxon>
        <taxon>Kiritimatiellales</taxon>
        <taxon>Pontiellaceae</taxon>
        <taxon>Pontiella</taxon>
    </lineage>
</organism>
<dbReference type="RefSeq" id="WP_136063665.1">
    <property type="nucleotide sequence ID" value="NZ_CAAHFH010000002.1"/>
</dbReference>
<dbReference type="GO" id="GO:0016787">
    <property type="term" value="F:hydrolase activity"/>
    <property type="evidence" value="ECO:0007669"/>
    <property type="project" value="InterPro"/>
</dbReference>
<feature type="domain" description="3-keto-alpha-glucoside-1,2-lyase/3-keto-2-hydroxy-glucal hydratase" evidence="3">
    <location>
        <begin position="21"/>
        <end position="213"/>
    </location>
</feature>
<dbReference type="EMBL" id="CAAHFH010000002">
    <property type="protein sequence ID" value="VGO22275.1"/>
    <property type="molecule type" value="Genomic_DNA"/>
</dbReference>
<keyword evidence="5" id="KW-1185">Reference proteome</keyword>
<evidence type="ECO:0000313" key="4">
    <source>
        <dbReference type="EMBL" id="VGO22275.1"/>
    </source>
</evidence>
<dbReference type="InterPro" id="IPR010496">
    <property type="entry name" value="AL/BT2_dom"/>
</dbReference>
<protein>
    <recommendedName>
        <fullName evidence="3">3-keto-alpha-glucoside-1,2-lyase/3-keto-2-hydroxy-glucal hydratase domain-containing protein</fullName>
    </recommendedName>
</protein>
<dbReference type="Pfam" id="PF06439">
    <property type="entry name" value="3keto-disac_hyd"/>
    <property type="match status" value="1"/>
</dbReference>
<feature type="signal peptide" evidence="2">
    <location>
        <begin position="1"/>
        <end position="18"/>
    </location>
</feature>
<feature type="region of interest" description="Disordered" evidence="1">
    <location>
        <begin position="137"/>
        <end position="156"/>
    </location>
</feature>
<accession>A0A6C2UPR9</accession>
<evidence type="ECO:0000256" key="2">
    <source>
        <dbReference type="SAM" id="SignalP"/>
    </source>
</evidence>
<gene>
    <name evidence="4" type="ORF">SCARR_04357</name>
</gene>
<sequence>MKPMIAILLAALVSASFAGEEWKPLFNGKDFTGWSFDTLDKAAPETIWSVADGVISVGGKDKPNGVMRTEKSYSNYELEFEWRWPDSGGNSGCLIHCSDPRLMNVWPKSIEVQLMKDNAGDFWEIGEAIEVTPEQIAPPGKKGPSRRRLNLTDGSEKPMSEWNTMRVVAKGNAVEVFVNGTLVQKGWDASVSEGAICLQAERANVQFRNIRIKEK</sequence>
<dbReference type="Proteomes" id="UP000346198">
    <property type="component" value="Unassembled WGS sequence"/>
</dbReference>
<name>A0A6C2UPR9_9BACT</name>
<proteinExistence type="predicted"/>
<evidence type="ECO:0000256" key="1">
    <source>
        <dbReference type="SAM" id="MobiDB-lite"/>
    </source>
</evidence>
<dbReference type="AlphaFoldDB" id="A0A6C2UPR9"/>
<feature type="chain" id="PRO_5025609389" description="3-keto-alpha-glucoside-1,2-lyase/3-keto-2-hydroxy-glucal hydratase domain-containing protein" evidence="2">
    <location>
        <begin position="19"/>
        <end position="215"/>
    </location>
</feature>
<reference evidence="4 5" key="1">
    <citation type="submission" date="2019-04" db="EMBL/GenBank/DDBJ databases">
        <authorList>
            <person name="Van Vliet M D."/>
        </authorList>
    </citation>
    <scope>NUCLEOTIDE SEQUENCE [LARGE SCALE GENOMIC DNA]</scope>
    <source>
        <strain evidence="4 5">F21</strain>
    </source>
</reference>
<keyword evidence="2" id="KW-0732">Signal</keyword>